<evidence type="ECO:0000256" key="4">
    <source>
        <dbReference type="ARBA" id="ARBA00012705"/>
    </source>
</evidence>
<proteinExistence type="inferred from homology"/>
<dbReference type="InterPro" id="IPR020616">
    <property type="entry name" value="Thiolase_N"/>
</dbReference>
<dbReference type="PROSITE" id="PS00098">
    <property type="entry name" value="THIOLASE_1"/>
    <property type="match status" value="1"/>
</dbReference>
<dbReference type="AlphaFoldDB" id="A0A1Y2HLA8"/>
<evidence type="ECO:0000256" key="3">
    <source>
        <dbReference type="ARBA" id="ARBA00011881"/>
    </source>
</evidence>
<dbReference type="STRING" id="765915.A0A1Y2HLA8"/>
<keyword evidence="8" id="KW-0630">Potassium</keyword>
<dbReference type="Proteomes" id="UP000193411">
    <property type="component" value="Unassembled WGS sequence"/>
</dbReference>
<dbReference type="InterPro" id="IPR020615">
    <property type="entry name" value="Thiolase_acyl_enz_int_AS"/>
</dbReference>
<dbReference type="PROSITE" id="PS00099">
    <property type="entry name" value="THIOLASE_3"/>
    <property type="match status" value="1"/>
</dbReference>
<dbReference type="Pfam" id="PF00108">
    <property type="entry name" value="Thiolase_N"/>
    <property type="match status" value="1"/>
</dbReference>
<organism evidence="15 16">
    <name type="scientific">Catenaria anguillulae PL171</name>
    <dbReference type="NCBI Taxonomy" id="765915"/>
    <lineage>
        <taxon>Eukaryota</taxon>
        <taxon>Fungi</taxon>
        <taxon>Fungi incertae sedis</taxon>
        <taxon>Blastocladiomycota</taxon>
        <taxon>Blastocladiomycetes</taxon>
        <taxon>Blastocladiales</taxon>
        <taxon>Catenariaceae</taxon>
        <taxon>Catenaria</taxon>
    </lineage>
</organism>
<evidence type="ECO:0000256" key="8">
    <source>
        <dbReference type="ARBA" id="ARBA00022958"/>
    </source>
</evidence>
<dbReference type="NCBIfam" id="TIGR01930">
    <property type="entry name" value="AcCoA-C-Actrans"/>
    <property type="match status" value="1"/>
</dbReference>
<feature type="domain" description="Thiolase C-terminal" evidence="14">
    <location>
        <begin position="284"/>
        <end position="403"/>
    </location>
</feature>
<dbReference type="InterPro" id="IPR020610">
    <property type="entry name" value="Thiolase_AS"/>
</dbReference>
<dbReference type="InterPro" id="IPR016039">
    <property type="entry name" value="Thiolase-like"/>
</dbReference>
<dbReference type="CDD" id="cd00751">
    <property type="entry name" value="thiolase"/>
    <property type="match status" value="1"/>
</dbReference>
<comment type="subcellular location">
    <subcellularLocation>
        <location evidence="1">Mitochondrion</location>
    </subcellularLocation>
</comment>
<evidence type="ECO:0000256" key="7">
    <source>
        <dbReference type="ARBA" id="ARBA00022946"/>
    </source>
</evidence>
<dbReference type="PANTHER" id="PTHR18919">
    <property type="entry name" value="ACETYL-COA C-ACYLTRANSFERASE"/>
    <property type="match status" value="1"/>
</dbReference>
<dbReference type="PROSITE" id="PS00737">
    <property type="entry name" value="THIOLASE_2"/>
    <property type="match status" value="1"/>
</dbReference>
<feature type="domain" description="Thiolase N-terminal" evidence="13">
    <location>
        <begin position="22"/>
        <end position="275"/>
    </location>
</feature>
<evidence type="ECO:0000313" key="15">
    <source>
        <dbReference type="EMBL" id="ORZ35356.1"/>
    </source>
</evidence>
<evidence type="ECO:0000259" key="13">
    <source>
        <dbReference type="Pfam" id="PF00108"/>
    </source>
</evidence>
<name>A0A1Y2HLA8_9FUNG</name>
<comment type="similarity">
    <text evidence="2 12">Belongs to the thiolase-like superfamily. Thiolase family.</text>
</comment>
<feature type="active site" description="Proton acceptor" evidence="11">
    <location>
        <position position="362"/>
    </location>
</feature>
<keyword evidence="5 12" id="KW-0808">Transferase</keyword>
<keyword evidence="6" id="KW-0479">Metal-binding</keyword>
<dbReference type="OrthoDB" id="5404651at2759"/>
<dbReference type="InterPro" id="IPR020617">
    <property type="entry name" value="Thiolase_C"/>
</dbReference>
<evidence type="ECO:0000256" key="6">
    <source>
        <dbReference type="ARBA" id="ARBA00022723"/>
    </source>
</evidence>
<dbReference type="InterPro" id="IPR002155">
    <property type="entry name" value="Thiolase"/>
</dbReference>
<evidence type="ECO:0000256" key="11">
    <source>
        <dbReference type="PIRSR" id="PIRSR000429-1"/>
    </source>
</evidence>
<dbReference type="GO" id="GO:0003985">
    <property type="term" value="F:acetyl-CoA C-acetyltransferase activity"/>
    <property type="evidence" value="ECO:0007669"/>
    <property type="project" value="UniProtKB-EC"/>
</dbReference>
<keyword evidence="16" id="KW-1185">Reference proteome</keyword>
<dbReference type="GO" id="GO:0006635">
    <property type="term" value="P:fatty acid beta-oxidation"/>
    <property type="evidence" value="ECO:0007669"/>
    <property type="project" value="TreeGrafter"/>
</dbReference>
<dbReference type="GO" id="GO:0005739">
    <property type="term" value="C:mitochondrion"/>
    <property type="evidence" value="ECO:0007669"/>
    <property type="project" value="UniProtKB-SubCell"/>
</dbReference>
<dbReference type="EC" id="2.3.1.9" evidence="4"/>
<feature type="active site" description="Acyl-thioester intermediate" evidence="11">
    <location>
        <position position="106"/>
    </location>
</feature>
<feature type="active site" description="Proton acceptor" evidence="11">
    <location>
        <position position="390"/>
    </location>
</feature>
<gene>
    <name evidence="15" type="ORF">BCR44DRAFT_116610</name>
</gene>
<sequence length="404" mass="42022">MSTFRISTRAFSTSTASLKNKVVIVSAARTPVGCFQGSLAKMTAPQLGAAAIKGAIERAGIKPSDVEEVYMGNVIAAGAGQAPTRQALIAAGCPETTEATTINKVCASGMKAIMLAAQNIALGDRSTMVAGGMESMSNIPYYAPRNARYGHQTMLDGIVHDGLTDAYNHFHMGNCAENTAKKHNISREQMDAHAIESYKRSANAWANGVFAKEIVPVTVGSGARAQVVAEDEEYKNVKFDKIPSLRPVFDKNGSVTAANASTLNDGASALVLMSEAKAKELGVKPLAEIVSYADAATTPIDFPIAPALAVPLALKKAGLAVKDIALWEINEAFSVVVRANEKLLNIDPSKVNVAGGAVSLGHPIGSSGSRIMVTLTHLLKPGQYGAAAICNGGGAASAMVIKKL</sequence>
<dbReference type="Pfam" id="PF02803">
    <property type="entry name" value="Thiolase_C"/>
    <property type="match status" value="1"/>
</dbReference>
<dbReference type="GO" id="GO:0046872">
    <property type="term" value="F:metal ion binding"/>
    <property type="evidence" value="ECO:0007669"/>
    <property type="project" value="UniProtKB-KW"/>
</dbReference>
<dbReference type="FunFam" id="3.40.47.10:FF:000007">
    <property type="entry name" value="acetyl-CoA acetyltransferase, mitochondrial"/>
    <property type="match status" value="1"/>
</dbReference>
<accession>A0A1Y2HLA8</accession>
<comment type="subunit">
    <text evidence="3">Homotetramer.</text>
</comment>
<dbReference type="InterPro" id="IPR020613">
    <property type="entry name" value="Thiolase_CS"/>
</dbReference>
<dbReference type="PANTHER" id="PTHR18919:SF156">
    <property type="entry name" value="ACETYL-COA ACETYLTRANSFERASE, MITOCHONDRIAL"/>
    <property type="match status" value="1"/>
</dbReference>
<evidence type="ECO:0000256" key="10">
    <source>
        <dbReference type="ARBA" id="ARBA00023315"/>
    </source>
</evidence>
<reference evidence="15 16" key="1">
    <citation type="submission" date="2016-07" db="EMBL/GenBank/DDBJ databases">
        <title>Pervasive Adenine N6-methylation of Active Genes in Fungi.</title>
        <authorList>
            <consortium name="DOE Joint Genome Institute"/>
            <person name="Mondo S.J."/>
            <person name="Dannebaum R.O."/>
            <person name="Kuo R.C."/>
            <person name="Labutti K."/>
            <person name="Haridas S."/>
            <person name="Kuo A."/>
            <person name="Salamov A."/>
            <person name="Ahrendt S.R."/>
            <person name="Lipzen A."/>
            <person name="Sullivan W."/>
            <person name="Andreopoulos W.B."/>
            <person name="Clum A."/>
            <person name="Lindquist E."/>
            <person name="Daum C."/>
            <person name="Ramamoorthy G.K."/>
            <person name="Gryganskyi A."/>
            <person name="Culley D."/>
            <person name="Magnuson J.K."/>
            <person name="James T.Y."/>
            <person name="O'Malley M.A."/>
            <person name="Stajich J.E."/>
            <person name="Spatafora J.W."/>
            <person name="Visel A."/>
            <person name="Grigoriev I.V."/>
        </authorList>
    </citation>
    <scope>NUCLEOTIDE SEQUENCE [LARGE SCALE GENOMIC DNA]</scope>
    <source>
        <strain evidence="15 16">PL171</strain>
    </source>
</reference>
<dbReference type="Gene3D" id="3.40.47.10">
    <property type="match status" value="1"/>
</dbReference>
<evidence type="ECO:0000259" key="14">
    <source>
        <dbReference type="Pfam" id="PF02803"/>
    </source>
</evidence>
<keyword evidence="7" id="KW-0809">Transit peptide</keyword>
<keyword evidence="9" id="KW-0496">Mitochondrion</keyword>
<dbReference type="PIRSF" id="PIRSF000429">
    <property type="entry name" value="Ac-CoA_Ac_transf"/>
    <property type="match status" value="1"/>
</dbReference>
<evidence type="ECO:0000313" key="16">
    <source>
        <dbReference type="Proteomes" id="UP000193411"/>
    </source>
</evidence>
<evidence type="ECO:0000256" key="12">
    <source>
        <dbReference type="RuleBase" id="RU003557"/>
    </source>
</evidence>
<evidence type="ECO:0000256" key="1">
    <source>
        <dbReference type="ARBA" id="ARBA00004173"/>
    </source>
</evidence>
<evidence type="ECO:0000256" key="5">
    <source>
        <dbReference type="ARBA" id="ARBA00022679"/>
    </source>
</evidence>
<evidence type="ECO:0000256" key="9">
    <source>
        <dbReference type="ARBA" id="ARBA00023128"/>
    </source>
</evidence>
<dbReference type="SUPFAM" id="SSF53901">
    <property type="entry name" value="Thiolase-like"/>
    <property type="match status" value="2"/>
</dbReference>
<keyword evidence="10 12" id="KW-0012">Acyltransferase</keyword>
<dbReference type="EMBL" id="MCFL01000023">
    <property type="protein sequence ID" value="ORZ35356.1"/>
    <property type="molecule type" value="Genomic_DNA"/>
</dbReference>
<comment type="caution">
    <text evidence="15">The sequence shown here is derived from an EMBL/GenBank/DDBJ whole genome shotgun (WGS) entry which is preliminary data.</text>
</comment>
<protein>
    <recommendedName>
        <fullName evidence="4">acetyl-CoA C-acetyltransferase</fullName>
        <ecNumber evidence="4">2.3.1.9</ecNumber>
    </recommendedName>
</protein>
<evidence type="ECO:0000256" key="2">
    <source>
        <dbReference type="ARBA" id="ARBA00010982"/>
    </source>
</evidence>